<organism evidence="6 7">
    <name type="scientific">Flemingia macrophylla</name>
    <dbReference type="NCBI Taxonomy" id="520843"/>
    <lineage>
        <taxon>Eukaryota</taxon>
        <taxon>Viridiplantae</taxon>
        <taxon>Streptophyta</taxon>
        <taxon>Embryophyta</taxon>
        <taxon>Tracheophyta</taxon>
        <taxon>Spermatophyta</taxon>
        <taxon>Magnoliopsida</taxon>
        <taxon>eudicotyledons</taxon>
        <taxon>Gunneridae</taxon>
        <taxon>Pentapetalae</taxon>
        <taxon>rosids</taxon>
        <taxon>fabids</taxon>
        <taxon>Fabales</taxon>
        <taxon>Fabaceae</taxon>
        <taxon>Papilionoideae</taxon>
        <taxon>50 kb inversion clade</taxon>
        <taxon>NPAAA clade</taxon>
        <taxon>indigoferoid/millettioid clade</taxon>
        <taxon>Phaseoleae</taxon>
        <taxon>Flemingia</taxon>
    </lineage>
</organism>
<feature type="compositionally biased region" description="Basic and acidic residues" evidence="5">
    <location>
        <begin position="718"/>
        <end position="728"/>
    </location>
</feature>
<dbReference type="Proteomes" id="UP001603857">
    <property type="component" value="Unassembled WGS sequence"/>
</dbReference>
<dbReference type="SUPFAM" id="SSF53067">
    <property type="entry name" value="Actin-like ATPase domain"/>
    <property type="match status" value="4"/>
</dbReference>
<evidence type="ECO:0000313" key="6">
    <source>
        <dbReference type="EMBL" id="KAL2329545.1"/>
    </source>
</evidence>
<dbReference type="PROSITE" id="PS01036">
    <property type="entry name" value="HSP70_3"/>
    <property type="match status" value="1"/>
</dbReference>
<name>A0ABD1M199_9FABA</name>
<evidence type="ECO:0008006" key="8">
    <source>
        <dbReference type="Google" id="ProtNLM"/>
    </source>
</evidence>
<dbReference type="FunFam" id="3.30.420.40:FF:000465">
    <property type="entry name" value="Heat shock cognate 70 kDa protein 2"/>
    <property type="match status" value="1"/>
</dbReference>
<dbReference type="InterPro" id="IPR023562">
    <property type="entry name" value="ClpP/TepA"/>
</dbReference>
<evidence type="ECO:0000256" key="1">
    <source>
        <dbReference type="ARBA" id="ARBA00007381"/>
    </source>
</evidence>
<dbReference type="PANTHER" id="PTHR19375">
    <property type="entry name" value="HEAT SHOCK PROTEIN 70KDA"/>
    <property type="match status" value="1"/>
</dbReference>
<dbReference type="EMBL" id="JBGMDY010000006">
    <property type="protein sequence ID" value="KAL2329545.1"/>
    <property type="molecule type" value="Genomic_DNA"/>
</dbReference>
<dbReference type="Gene3D" id="2.60.34.10">
    <property type="entry name" value="Substrate Binding Domain Of DNAk, Chain A, domain 1"/>
    <property type="match status" value="2"/>
</dbReference>
<keyword evidence="7" id="KW-1185">Reference proteome</keyword>
<dbReference type="Gene3D" id="3.30.30.30">
    <property type="match status" value="2"/>
</dbReference>
<sequence>MTTIKSHKANCSLHNMENGCVDATEMSIPIREMAYPKIKINKILYRITGKPEEQRMQCRASSFSFISISYAKRLIGRKYSDDIVQKDTMLWPFKVVAGDNDKPMIVVNYKGEEKQLCAEEVSSMILGKMRDIAEANLEKPVKNAVVTVPAYFNDSQRKATIDAGVIDGLNVIRVINEPTAAAIAYGLDKRNSCVEERNIFVFDLGGGTFDVSLLTIKDKNFHVKAIAGNSHLGGEDIDNNMVKYFVEEIKRKNKVDISGNPRALRRLRTACEAAKRTLSFNTTTNVEVDALFEGIDFCSSITRARFDSMNADLFEECMETVERCLTDAKIEKSSVHDVVLVGGSSRIPKVQQLLQDFFNGKELCKSINPDEAVAYGAAVQAAFLSEGIKNVPDLVLLDVTPLSLGTDVLGDIMSVVIPRNTTIPVKRIEAYQTVVDNQSSVKICVREGERKRASDNNLLGLFQLVGLSPAPRGHLLDVTFVIDENGILSVSAEEKTTGKKNKITITNDKDRLSTVEIERMIQEAEVYKDEDESSLGRPRQRNENISATLGSKEKKAIRSAINTATDLLDEENEIVVFEDCLAGLQSMLGRVSEEHRSADSFGAQCSYKATEMSIRIREMTYHKIKINKILSRITGKPEELIELDTDRDNFMNPWEAKEYGLIDGVIDDGKPGLVAPIADASPPPKIRVWDLWKVEGSRKAKRNLPSEHKFLQNASKGSDGDKGSGREGETPVAWLIGRKYSDDIVQKDTMLWPFKVVAGANDKPMIVVNYKGEEKQLCAEEVSSMILGNMREIAEAFLEKPVKNAVVTVPAYFNDSQRKAIIDAGAIAGLNVIQVISEPTAAAIAYGLDKRNSCVEEQNIFIFDLGGGTFDVSLLTMKDNNFHVKATAGNSHLGGEDIDNNMVKYFVEEIKRKKRVDISGNPRALRRLRTACERAKRTLSFATTTNVEVDALFEGIDFYSSISRVRFDKMNTGLFEECMETVERCLTDAKIEKSSVHDVVVVGGSSRIPKDFFNGKDLCKSINPDEAIAYGAAVQAVLLSEGIKNVPDLVLLDVTPLSLDISADAGQIMSVVIPRNTTIPVKRTKGYKTSVDNQSSGSVSVYEGERTRASDNNLLGFFILSGLPRAPRAHPVDVTFAIDENGILSVSAEEKTTGNKNKITITNDKDRLSTEEIERMIQEAEVYKDGDKKFLRKANTE</sequence>
<dbReference type="InterPro" id="IPR043129">
    <property type="entry name" value="ATPase_NBD"/>
</dbReference>
<dbReference type="InterPro" id="IPR029045">
    <property type="entry name" value="ClpP/crotonase-like_dom_sf"/>
</dbReference>
<dbReference type="Gene3D" id="3.90.640.10">
    <property type="entry name" value="Actin, Chain A, domain 4"/>
    <property type="match status" value="2"/>
</dbReference>
<keyword evidence="2" id="KW-0547">Nucleotide-binding</keyword>
<dbReference type="GO" id="GO:0006950">
    <property type="term" value="P:response to stress"/>
    <property type="evidence" value="ECO:0007669"/>
    <property type="project" value="UniProtKB-ARBA"/>
</dbReference>
<reference evidence="6 7" key="1">
    <citation type="submission" date="2024-08" db="EMBL/GenBank/DDBJ databases">
        <title>Insights into the chromosomal genome structure of Flemingia macrophylla.</title>
        <authorList>
            <person name="Ding Y."/>
            <person name="Zhao Y."/>
            <person name="Bi W."/>
            <person name="Wu M."/>
            <person name="Zhao G."/>
            <person name="Gong Y."/>
            <person name="Li W."/>
            <person name="Zhang P."/>
        </authorList>
    </citation>
    <scope>NUCLEOTIDE SEQUENCE [LARGE SCALE GENOMIC DNA]</scope>
    <source>
        <strain evidence="6">DYQJB</strain>
        <tissue evidence="6">Leaf</tissue>
    </source>
</reference>
<dbReference type="PROSITE" id="PS00329">
    <property type="entry name" value="HSP70_2"/>
    <property type="match status" value="2"/>
</dbReference>
<proteinExistence type="inferred from homology"/>
<evidence type="ECO:0000313" key="7">
    <source>
        <dbReference type="Proteomes" id="UP001603857"/>
    </source>
</evidence>
<dbReference type="FunFam" id="3.90.640.10:FF:000002">
    <property type="entry name" value="Heat shock 70 kDa"/>
    <property type="match status" value="2"/>
</dbReference>
<accession>A0ABD1M199</accession>
<evidence type="ECO:0000256" key="4">
    <source>
        <dbReference type="ARBA" id="ARBA00023016"/>
    </source>
</evidence>
<gene>
    <name evidence="6" type="ORF">Fmac_017126</name>
</gene>
<dbReference type="InterPro" id="IPR018181">
    <property type="entry name" value="Heat_shock_70_CS"/>
</dbReference>
<keyword evidence="3" id="KW-0067">ATP-binding</keyword>
<dbReference type="AlphaFoldDB" id="A0ABD1M199"/>
<dbReference type="Gene3D" id="3.90.226.10">
    <property type="entry name" value="2-enoyl-CoA Hydratase, Chain A, domain 1"/>
    <property type="match status" value="1"/>
</dbReference>
<protein>
    <recommendedName>
        <fullName evidence="8">Heat shock protein 70</fullName>
    </recommendedName>
</protein>
<dbReference type="FunFam" id="2.60.34.10:FF:000012">
    <property type="entry name" value="Heat shock 70 kDa protein"/>
    <property type="match status" value="2"/>
</dbReference>
<evidence type="ECO:0000256" key="5">
    <source>
        <dbReference type="SAM" id="MobiDB-lite"/>
    </source>
</evidence>
<keyword evidence="4" id="KW-0346">Stress response</keyword>
<feature type="region of interest" description="Disordered" evidence="5">
    <location>
        <begin position="704"/>
        <end position="728"/>
    </location>
</feature>
<dbReference type="SUPFAM" id="SSF100920">
    <property type="entry name" value="Heat shock protein 70kD (HSP70), peptide-binding domain"/>
    <property type="match status" value="2"/>
</dbReference>
<dbReference type="Pfam" id="PF00574">
    <property type="entry name" value="CLP_protease"/>
    <property type="match status" value="1"/>
</dbReference>
<dbReference type="FunFam" id="3.30.420.40:FF:000004">
    <property type="entry name" value="Molecular chaperone DnaK"/>
    <property type="match status" value="2"/>
</dbReference>
<dbReference type="InterPro" id="IPR029047">
    <property type="entry name" value="HSP70_peptide-bd_sf"/>
</dbReference>
<dbReference type="Gene3D" id="3.30.420.40">
    <property type="match status" value="4"/>
</dbReference>
<dbReference type="GO" id="GO:0005524">
    <property type="term" value="F:ATP binding"/>
    <property type="evidence" value="ECO:0007669"/>
    <property type="project" value="UniProtKB-KW"/>
</dbReference>
<dbReference type="PRINTS" id="PR00301">
    <property type="entry name" value="HEATSHOCK70"/>
</dbReference>
<evidence type="ECO:0000256" key="3">
    <source>
        <dbReference type="ARBA" id="ARBA00022840"/>
    </source>
</evidence>
<dbReference type="Pfam" id="PF00012">
    <property type="entry name" value="HSP70"/>
    <property type="match status" value="2"/>
</dbReference>
<comment type="caution">
    <text evidence="6">The sequence shown here is derived from an EMBL/GenBank/DDBJ whole genome shotgun (WGS) entry which is preliminary data.</text>
</comment>
<dbReference type="SUPFAM" id="SSF52096">
    <property type="entry name" value="ClpP/crotonase"/>
    <property type="match status" value="1"/>
</dbReference>
<dbReference type="FunFam" id="3.30.30.30:FF:000001">
    <property type="entry name" value="heat shock 70 kDa protein-like"/>
    <property type="match status" value="2"/>
</dbReference>
<dbReference type="InterPro" id="IPR013126">
    <property type="entry name" value="Hsp_70_fam"/>
</dbReference>
<evidence type="ECO:0000256" key="2">
    <source>
        <dbReference type="ARBA" id="ARBA00022741"/>
    </source>
</evidence>
<comment type="similarity">
    <text evidence="1">Belongs to the heat shock protein 70 family.</text>
</comment>